<proteinExistence type="predicted"/>
<keyword evidence="1" id="KW-0812">Transmembrane</keyword>
<dbReference type="InterPro" id="IPR045749">
    <property type="entry name" value="DUF6090"/>
</dbReference>
<dbReference type="EMBL" id="JBHRZS010000006">
    <property type="protein sequence ID" value="MFC3879766.1"/>
    <property type="molecule type" value="Genomic_DNA"/>
</dbReference>
<accession>A0ABV8AS81</accession>
<feature type="transmembrane region" description="Helical" evidence="1">
    <location>
        <begin position="21"/>
        <end position="42"/>
    </location>
</feature>
<reference evidence="3" key="1">
    <citation type="journal article" date="2019" name="Int. J. Syst. Evol. Microbiol.">
        <title>The Global Catalogue of Microorganisms (GCM) 10K type strain sequencing project: providing services to taxonomists for standard genome sequencing and annotation.</title>
        <authorList>
            <consortium name="The Broad Institute Genomics Platform"/>
            <consortium name="The Broad Institute Genome Sequencing Center for Infectious Disease"/>
            <person name="Wu L."/>
            <person name="Ma J."/>
        </authorList>
    </citation>
    <scope>NUCLEOTIDE SEQUENCE [LARGE SCALE GENOMIC DNA]</scope>
    <source>
        <strain evidence="3">CCUG 60523</strain>
    </source>
</reference>
<gene>
    <name evidence="2" type="ORF">ACFOSV_06245</name>
</gene>
<name>A0ABV8AS81_9BACT</name>
<protein>
    <submittedName>
        <fullName evidence="2">DUF6090 family protein</fullName>
    </submittedName>
</protein>
<organism evidence="2 3">
    <name type="scientific">Algoriphagus namhaensis</name>
    <dbReference type="NCBI Taxonomy" id="915353"/>
    <lineage>
        <taxon>Bacteria</taxon>
        <taxon>Pseudomonadati</taxon>
        <taxon>Bacteroidota</taxon>
        <taxon>Cytophagia</taxon>
        <taxon>Cytophagales</taxon>
        <taxon>Cyclobacteriaceae</taxon>
        <taxon>Algoriphagus</taxon>
    </lineage>
</organism>
<evidence type="ECO:0000313" key="2">
    <source>
        <dbReference type="EMBL" id="MFC3879766.1"/>
    </source>
</evidence>
<evidence type="ECO:0000313" key="3">
    <source>
        <dbReference type="Proteomes" id="UP001595805"/>
    </source>
</evidence>
<dbReference type="RefSeq" id="WP_377904497.1">
    <property type="nucleotide sequence ID" value="NZ_JBHRZS010000006.1"/>
</dbReference>
<dbReference type="Pfam" id="PF19578">
    <property type="entry name" value="DUF6090"/>
    <property type="match status" value="1"/>
</dbReference>
<keyword evidence="1" id="KW-1133">Transmembrane helix</keyword>
<comment type="caution">
    <text evidence="2">The sequence shown here is derived from an EMBL/GenBank/DDBJ whole genome shotgun (WGS) entry which is preliminary data.</text>
</comment>
<dbReference type="Proteomes" id="UP001595805">
    <property type="component" value="Unassembled WGS sequence"/>
</dbReference>
<evidence type="ECO:0000256" key="1">
    <source>
        <dbReference type="SAM" id="Phobius"/>
    </source>
</evidence>
<keyword evidence="3" id="KW-1185">Reference proteome</keyword>
<sequence length="255" mass="29421">MISFFRKIRQKLLDQNQVTRYLIYALGEILLVVIGILIALQVNNWNETQKNKATEQKLLGELRDDLSATLEDLKTDIVIASDHLTLVDSIYSSLYLAEEPAADVTIDFWFLYKRGSLFAKISSYESIKNAGIDLIRDDALRIQVTNFYEMNLMRIVNLEGIIAKNRDEIQNILISRNFEQSSSCDTCTSLTELLSAENLDKNVLTSINAKALSGDTEFKQSLKLHFIRYNTLKRYYLDAERDIELMINRLNEYLK</sequence>
<keyword evidence="1" id="KW-0472">Membrane</keyword>